<protein>
    <submittedName>
        <fullName evidence="1">DUF3889 domain-containing protein</fullName>
    </submittedName>
</protein>
<evidence type="ECO:0000313" key="2">
    <source>
        <dbReference type="Proteomes" id="UP000373269"/>
    </source>
</evidence>
<dbReference type="Gene3D" id="3.10.450.390">
    <property type="entry name" value="Protein of unknown function DUF3889"/>
    <property type="match status" value="1"/>
</dbReference>
<organism evidence="1 2">
    <name type="scientific">Lysinibacillus pakistanensis</name>
    <dbReference type="NCBI Taxonomy" id="759811"/>
    <lineage>
        <taxon>Bacteria</taxon>
        <taxon>Bacillati</taxon>
        <taxon>Bacillota</taxon>
        <taxon>Bacilli</taxon>
        <taxon>Bacillales</taxon>
        <taxon>Bacillaceae</taxon>
        <taxon>Lysinibacillus</taxon>
    </lineage>
</organism>
<reference evidence="1 2" key="1">
    <citation type="submission" date="2019-11" db="EMBL/GenBank/DDBJ databases">
        <title>Whole Genome Sequencing and Comparative Genomic Analyses of Lysinibacillus pakistanensis LZH-9, a Halotolerant Strain with Excellent COD Removal Capability.</title>
        <authorList>
            <person name="Zhou H."/>
        </authorList>
    </citation>
    <scope>NUCLEOTIDE SEQUENCE [LARGE SCALE GENOMIC DNA]</scope>
    <source>
        <strain evidence="1 2">LZH-9</strain>
    </source>
</reference>
<dbReference type="Pfam" id="PF13028">
    <property type="entry name" value="DUF3889"/>
    <property type="match status" value="1"/>
</dbReference>
<evidence type="ECO:0000313" key="1">
    <source>
        <dbReference type="EMBL" id="QGG51074.1"/>
    </source>
</evidence>
<dbReference type="InterPro" id="IPR024987">
    <property type="entry name" value="DUF3889"/>
</dbReference>
<dbReference type="EMBL" id="CP045835">
    <property type="protein sequence ID" value="QGG51074.1"/>
    <property type="molecule type" value="Genomic_DNA"/>
</dbReference>
<accession>A0ABX6DDP1</accession>
<dbReference type="Proteomes" id="UP000373269">
    <property type="component" value="Chromosome"/>
</dbReference>
<keyword evidence="2" id="KW-1185">Reference proteome</keyword>
<proteinExistence type="predicted"/>
<name>A0ABX6DDP1_9BACI</name>
<sequence length="136" mass="15643">MLLKYALLLEHLFFALYNSLYIKGDIKLKKFGLTVGTILVLLSSPLHIPTAVFAQQEAPAYAKWSIVAIKEVRIKYPQAKIVDYLHEGSEIQEDSTIEKFKLWLKQNDKEFGVNVKIQYVTKTNRIENIELQEATS</sequence>
<gene>
    <name evidence="1" type="ORF">GDS87_08925</name>
</gene>